<dbReference type="Gene3D" id="1.10.150.50">
    <property type="entry name" value="Transcription Factor, Ets-1"/>
    <property type="match status" value="1"/>
</dbReference>
<dbReference type="GO" id="GO:0045088">
    <property type="term" value="P:regulation of innate immune response"/>
    <property type="evidence" value="ECO:0007669"/>
    <property type="project" value="TreeGrafter"/>
</dbReference>
<evidence type="ECO:0000256" key="3">
    <source>
        <dbReference type="ARBA" id="ARBA00020285"/>
    </source>
</evidence>
<evidence type="ECO:0000256" key="6">
    <source>
        <dbReference type="ARBA" id="ARBA00022705"/>
    </source>
</evidence>
<comment type="similarity">
    <text evidence="2">Belongs to the SAMHD1 family.</text>
</comment>
<evidence type="ECO:0000256" key="15">
    <source>
        <dbReference type="ARBA" id="ARBA00049451"/>
    </source>
</evidence>
<evidence type="ECO:0000256" key="12">
    <source>
        <dbReference type="ARBA" id="ARBA00047812"/>
    </source>
</evidence>
<dbReference type="EMBL" id="KB320526">
    <property type="protein sequence ID" value="ELW69619.1"/>
    <property type="molecule type" value="Genomic_DNA"/>
</dbReference>
<dbReference type="GO" id="GO:0005694">
    <property type="term" value="C:chromosome"/>
    <property type="evidence" value="ECO:0007669"/>
    <property type="project" value="UniProtKB-SubCell"/>
</dbReference>
<evidence type="ECO:0000256" key="4">
    <source>
        <dbReference type="ARBA" id="ARBA00022454"/>
    </source>
</evidence>
<comment type="catalytic activity">
    <reaction evidence="15">
        <text>dTTP + H2O = thymidine + triphosphate + H(+)</text>
        <dbReference type="Rhea" id="RHEA:80079"/>
        <dbReference type="ChEBI" id="CHEBI:15377"/>
        <dbReference type="ChEBI" id="CHEBI:15378"/>
        <dbReference type="ChEBI" id="CHEBI:17748"/>
        <dbReference type="ChEBI" id="CHEBI:18036"/>
        <dbReference type="ChEBI" id="CHEBI:37568"/>
    </reaction>
    <physiologicalReaction direction="left-to-right" evidence="15">
        <dbReference type="Rhea" id="RHEA:80080"/>
    </physiologicalReaction>
</comment>
<evidence type="ECO:0000256" key="14">
    <source>
        <dbReference type="ARBA" id="ARBA00049174"/>
    </source>
</evidence>
<dbReference type="SMART" id="SM00471">
    <property type="entry name" value="HDc"/>
    <property type="match status" value="1"/>
</dbReference>
<evidence type="ECO:0000259" key="17">
    <source>
        <dbReference type="PROSITE" id="PS50105"/>
    </source>
</evidence>
<dbReference type="GO" id="GO:0006203">
    <property type="term" value="P:dGTP catabolic process"/>
    <property type="evidence" value="ECO:0007669"/>
    <property type="project" value="TreeGrafter"/>
</dbReference>
<evidence type="ECO:0000256" key="10">
    <source>
        <dbReference type="ARBA" id="ARBA00023204"/>
    </source>
</evidence>
<feature type="region of interest" description="Disordered" evidence="16">
    <location>
        <begin position="538"/>
        <end position="575"/>
    </location>
</feature>
<comment type="subcellular location">
    <subcellularLocation>
        <location evidence="1">Chromosome</location>
    </subcellularLocation>
</comment>
<evidence type="ECO:0000256" key="8">
    <source>
        <dbReference type="ARBA" id="ARBA00023118"/>
    </source>
</evidence>
<dbReference type="SUPFAM" id="SSF47769">
    <property type="entry name" value="SAM/Pointed domain"/>
    <property type="match status" value="1"/>
</dbReference>
<dbReference type="InterPro" id="IPR001660">
    <property type="entry name" value="SAM"/>
</dbReference>
<keyword evidence="5" id="KW-0021">Allosteric enzyme</keyword>
<keyword evidence="6" id="KW-0235">DNA replication</keyword>
<dbReference type="FunCoup" id="L9L4E9">
    <property type="interactions" value="901"/>
</dbReference>
<sequence length="575" mass="65965">MLMSSKCLHPGCGMTEWNRIARTEASRLVKPVDAAGAGLSVRLREGWALWFLTVQRGAPGVAMPREDPEQPTKRPRCDDSPRTPPSTPSSAVHRSTGPEQHPDYKTWGPEQVCAFLQRIGFKEPRLLENFRENKITGSLLPFLDESLLENLGVSSLGERKKLLNYTQQLTQIPIDTIKVINDPIHGHIEFHPLLIRIIDTPQFQRLRYVKQLGGGYYVFPGASHNRFEHSLGVGYLAGCLVRELREKQPELQISERDLLCVQIAGLCHDLGKLYNEPKHEQGSVQMFEHLVNSNGLSAVMEQYGLVPEEDICFIKEQITGPLDSPIKGSLWPYKGRPKEKSFLYEIVANKRNGIDVDKWDYFARDCHHLGIQNNFDYKRFIKFARVCEVENKKHICTRDKEVGNLYDMFHTRNSLHRRAYQHKVGNIIDKILDAAREILKNIEYRNLYKYVGETQPVYQQKIERDIFEDFPKEIADAKPTEVFLEVELTAEDFIVDVINMDYGMEDKNPIDHVHFYCKSDPTKAIRITKSQDGDVVAPLITPRKNNRDSAQTPARTREAKKSRKNPVQLFADTSE</sequence>
<accession>L9L4E9</accession>
<reference evidence="19" key="2">
    <citation type="journal article" date="2013" name="Nat. Commun.">
        <title>Genome of the Chinese tree shrew.</title>
        <authorList>
            <person name="Fan Y."/>
            <person name="Huang Z.Y."/>
            <person name="Cao C.C."/>
            <person name="Chen C.S."/>
            <person name="Chen Y.X."/>
            <person name="Fan D.D."/>
            <person name="He J."/>
            <person name="Hou H.L."/>
            <person name="Hu L."/>
            <person name="Hu X.T."/>
            <person name="Jiang X.T."/>
            <person name="Lai R."/>
            <person name="Lang Y.S."/>
            <person name="Liang B."/>
            <person name="Liao S.G."/>
            <person name="Mu D."/>
            <person name="Ma Y.Y."/>
            <person name="Niu Y.Y."/>
            <person name="Sun X.Q."/>
            <person name="Xia J.Q."/>
            <person name="Xiao J."/>
            <person name="Xiong Z.Q."/>
            <person name="Xu L."/>
            <person name="Yang L."/>
            <person name="Zhang Y."/>
            <person name="Zhao W."/>
            <person name="Zhao X.D."/>
            <person name="Zheng Y.T."/>
            <person name="Zhou J.M."/>
            <person name="Zhu Y.B."/>
            <person name="Zhang G.J."/>
            <person name="Wang J."/>
            <person name="Yao Y.G."/>
        </authorList>
    </citation>
    <scope>NUCLEOTIDE SEQUENCE [LARGE SCALE GENOMIC DNA]</scope>
</reference>
<reference evidence="19" key="1">
    <citation type="submission" date="2012-07" db="EMBL/GenBank/DDBJ databases">
        <title>Genome of the Chinese tree shrew, a rising model animal genetically related to primates.</title>
        <authorList>
            <person name="Zhang G."/>
            <person name="Fan Y."/>
            <person name="Yao Y."/>
            <person name="Huang Z."/>
        </authorList>
    </citation>
    <scope>NUCLEOTIDE SEQUENCE [LARGE SCALE GENOMIC DNA]</scope>
</reference>
<dbReference type="PANTHER" id="PTHR11373:SF4">
    <property type="entry name" value="DEOXYNUCLEOSIDE TRIPHOSPHATE TRIPHOSPHOHYDROLASE SAMHD1"/>
    <property type="match status" value="1"/>
</dbReference>
<dbReference type="Pfam" id="PF01966">
    <property type="entry name" value="HD"/>
    <property type="match status" value="1"/>
</dbReference>
<evidence type="ECO:0000256" key="7">
    <source>
        <dbReference type="ARBA" id="ARBA00022763"/>
    </source>
</evidence>
<keyword evidence="7" id="KW-0227">DNA damage</keyword>
<evidence type="ECO:0000256" key="2">
    <source>
        <dbReference type="ARBA" id="ARBA00005776"/>
    </source>
</evidence>
<evidence type="ECO:0000313" key="18">
    <source>
        <dbReference type="EMBL" id="ELW69619.1"/>
    </source>
</evidence>
<dbReference type="PANTHER" id="PTHR11373">
    <property type="entry name" value="DEOXYNUCLEOSIDE TRIPHOSPHATE TRIPHOSPHOHYDROLASE"/>
    <property type="match status" value="1"/>
</dbReference>
<dbReference type="SUPFAM" id="SSF109604">
    <property type="entry name" value="HD-domain/PDEase-like"/>
    <property type="match status" value="1"/>
</dbReference>
<dbReference type="Pfam" id="PF07647">
    <property type="entry name" value="SAM_2"/>
    <property type="match status" value="1"/>
</dbReference>
<dbReference type="GO" id="GO:0005634">
    <property type="term" value="C:nucleus"/>
    <property type="evidence" value="ECO:0007669"/>
    <property type="project" value="TreeGrafter"/>
</dbReference>
<gene>
    <name evidence="18" type="ORF">TREES_T100008583</name>
</gene>
<evidence type="ECO:0000256" key="5">
    <source>
        <dbReference type="ARBA" id="ARBA00022533"/>
    </source>
</evidence>
<dbReference type="CDD" id="cd00077">
    <property type="entry name" value="HDc"/>
    <property type="match status" value="1"/>
</dbReference>
<dbReference type="AlphaFoldDB" id="L9L4E9"/>
<comment type="catalytic activity">
    <reaction evidence="11">
        <text>dCTP + H2O = 2'-deoxycytidine + triphosphate + H(+)</text>
        <dbReference type="Rhea" id="RHEA:80083"/>
        <dbReference type="ChEBI" id="CHEBI:15377"/>
        <dbReference type="ChEBI" id="CHEBI:15378"/>
        <dbReference type="ChEBI" id="CHEBI:15698"/>
        <dbReference type="ChEBI" id="CHEBI:18036"/>
        <dbReference type="ChEBI" id="CHEBI:61481"/>
    </reaction>
    <physiologicalReaction direction="left-to-right" evidence="11">
        <dbReference type="Rhea" id="RHEA:80084"/>
    </physiologicalReaction>
</comment>
<keyword evidence="19" id="KW-1185">Reference proteome</keyword>
<proteinExistence type="inferred from homology"/>
<feature type="region of interest" description="Disordered" evidence="16">
    <location>
        <begin position="60"/>
        <end position="105"/>
    </location>
</feature>
<dbReference type="Gene3D" id="1.10.3210.10">
    <property type="entry name" value="Hypothetical protein af1432"/>
    <property type="match status" value="1"/>
</dbReference>
<evidence type="ECO:0000256" key="9">
    <source>
        <dbReference type="ARBA" id="ARBA00023134"/>
    </source>
</evidence>
<keyword evidence="9" id="KW-0547">Nucleotide-binding</keyword>
<dbReference type="GO" id="GO:0006281">
    <property type="term" value="P:DNA repair"/>
    <property type="evidence" value="ECO:0007669"/>
    <property type="project" value="UniProtKB-KW"/>
</dbReference>
<dbReference type="GO" id="GO:0005525">
    <property type="term" value="F:GTP binding"/>
    <property type="evidence" value="ECO:0007669"/>
    <property type="project" value="UniProtKB-KW"/>
</dbReference>
<dbReference type="InterPro" id="IPR006674">
    <property type="entry name" value="HD_domain"/>
</dbReference>
<protein>
    <recommendedName>
        <fullName evidence="3">Deoxynucleoside triphosphate triphosphohydrolase SAMHD1</fullName>
    </recommendedName>
</protein>
<dbReference type="PROSITE" id="PS50105">
    <property type="entry name" value="SAM_DOMAIN"/>
    <property type="match status" value="1"/>
</dbReference>
<dbReference type="Proteomes" id="UP000011518">
    <property type="component" value="Unassembled WGS sequence"/>
</dbReference>
<dbReference type="InParanoid" id="L9L4E9"/>
<dbReference type="CDD" id="cd09508">
    <property type="entry name" value="SAM_HD"/>
    <property type="match status" value="1"/>
</dbReference>
<evidence type="ECO:0000256" key="16">
    <source>
        <dbReference type="SAM" id="MobiDB-lite"/>
    </source>
</evidence>
<feature type="compositionally biased region" description="Basic and acidic residues" evidence="16">
    <location>
        <begin position="64"/>
        <end position="81"/>
    </location>
</feature>
<evidence type="ECO:0000313" key="19">
    <source>
        <dbReference type="Proteomes" id="UP000011518"/>
    </source>
</evidence>
<dbReference type="SMART" id="SM00454">
    <property type="entry name" value="SAM"/>
    <property type="match status" value="1"/>
</dbReference>
<evidence type="ECO:0000256" key="1">
    <source>
        <dbReference type="ARBA" id="ARBA00004286"/>
    </source>
</evidence>
<dbReference type="STRING" id="246437.L9L4E9"/>
<comment type="catalytic activity">
    <reaction evidence="14">
        <text>dGTP + H2O = 2'-deoxyguanosine + triphosphate + H(+)</text>
        <dbReference type="Rhea" id="RHEA:15193"/>
        <dbReference type="ChEBI" id="CHEBI:15377"/>
        <dbReference type="ChEBI" id="CHEBI:15378"/>
        <dbReference type="ChEBI" id="CHEBI:17172"/>
        <dbReference type="ChEBI" id="CHEBI:18036"/>
        <dbReference type="ChEBI" id="CHEBI:61429"/>
    </reaction>
    <physiologicalReaction direction="left-to-right" evidence="14">
        <dbReference type="Rhea" id="RHEA:15194"/>
    </physiologicalReaction>
</comment>
<feature type="domain" description="SAM" evidence="17">
    <location>
        <begin position="107"/>
        <end position="172"/>
    </location>
</feature>
<keyword evidence="8" id="KW-0051">Antiviral defense</keyword>
<organism evidence="18 19">
    <name type="scientific">Tupaia chinensis</name>
    <name type="common">Chinese tree shrew</name>
    <name type="synonym">Tupaia belangeri chinensis</name>
    <dbReference type="NCBI Taxonomy" id="246437"/>
    <lineage>
        <taxon>Eukaryota</taxon>
        <taxon>Metazoa</taxon>
        <taxon>Chordata</taxon>
        <taxon>Craniata</taxon>
        <taxon>Vertebrata</taxon>
        <taxon>Euteleostomi</taxon>
        <taxon>Mammalia</taxon>
        <taxon>Eutheria</taxon>
        <taxon>Euarchontoglires</taxon>
        <taxon>Scandentia</taxon>
        <taxon>Tupaiidae</taxon>
        <taxon>Tupaia</taxon>
    </lineage>
</organism>
<dbReference type="InterPro" id="IPR013761">
    <property type="entry name" value="SAM/pointed_sf"/>
</dbReference>
<evidence type="ECO:0000256" key="13">
    <source>
        <dbReference type="ARBA" id="ARBA00048183"/>
    </source>
</evidence>
<name>L9L4E9_TUPCH</name>
<keyword evidence="9" id="KW-0342">GTP-binding</keyword>
<dbReference type="FunFam" id="1.10.150.50:FF:000067">
    <property type="entry name" value="SAM and HD domain-containing deoxynucleoside triphosphate triphosphohydrolase 1"/>
    <property type="match status" value="1"/>
</dbReference>
<keyword evidence="4" id="KW-0158">Chromosome</keyword>
<evidence type="ECO:0000256" key="11">
    <source>
        <dbReference type="ARBA" id="ARBA00047701"/>
    </source>
</evidence>
<dbReference type="InterPro" id="IPR050135">
    <property type="entry name" value="dGTPase-like"/>
</dbReference>
<comment type="catalytic activity">
    <reaction evidence="12">
        <text>dATP + H2O = 2'-deoxyadenosine + triphosphate + H(+)</text>
        <dbReference type="Rhea" id="RHEA:67648"/>
        <dbReference type="ChEBI" id="CHEBI:15377"/>
        <dbReference type="ChEBI" id="CHEBI:15378"/>
        <dbReference type="ChEBI" id="CHEBI:17256"/>
        <dbReference type="ChEBI" id="CHEBI:18036"/>
        <dbReference type="ChEBI" id="CHEBI:61404"/>
    </reaction>
    <physiologicalReaction direction="left-to-right" evidence="12">
        <dbReference type="Rhea" id="RHEA:67649"/>
    </physiologicalReaction>
</comment>
<dbReference type="GO" id="GO:0008832">
    <property type="term" value="F:dGTPase activity"/>
    <property type="evidence" value="ECO:0007669"/>
    <property type="project" value="TreeGrafter"/>
</dbReference>
<keyword evidence="10" id="KW-0234">DNA repair</keyword>
<dbReference type="GO" id="GO:0051607">
    <property type="term" value="P:defense response to virus"/>
    <property type="evidence" value="ECO:0007669"/>
    <property type="project" value="UniProtKB-KW"/>
</dbReference>
<dbReference type="InterPro" id="IPR003607">
    <property type="entry name" value="HD/PDEase_dom"/>
</dbReference>
<comment type="catalytic activity">
    <reaction evidence="13">
        <text>a 2'-deoxyribonucleoside 5'-triphosphate + H2O = a 2'-deoxyribonucleoside + triphosphate + H(+)</text>
        <dbReference type="Rhea" id="RHEA:46148"/>
        <dbReference type="ChEBI" id="CHEBI:15377"/>
        <dbReference type="ChEBI" id="CHEBI:15378"/>
        <dbReference type="ChEBI" id="CHEBI:18036"/>
        <dbReference type="ChEBI" id="CHEBI:18274"/>
        <dbReference type="ChEBI" id="CHEBI:61560"/>
    </reaction>
    <physiologicalReaction direction="left-to-right" evidence="13">
        <dbReference type="Rhea" id="RHEA:46149"/>
    </physiologicalReaction>
</comment>
<dbReference type="GO" id="GO:0006260">
    <property type="term" value="P:DNA replication"/>
    <property type="evidence" value="ECO:0007669"/>
    <property type="project" value="UniProtKB-KW"/>
</dbReference>